<feature type="transmembrane region" description="Helical" evidence="8">
    <location>
        <begin position="96"/>
        <end position="117"/>
    </location>
</feature>
<evidence type="ECO:0000256" key="1">
    <source>
        <dbReference type="ARBA" id="ARBA00004651"/>
    </source>
</evidence>
<dbReference type="PROSITE" id="PS51257">
    <property type="entry name" value="PROKAR_LIPOPROTEIN"/>
    <property type="match status" value="1"/>
</dbReference>
<dbReference type="Pfam" id="PF04535">
    <property type="entry name" value="CASP_dom"/>
    <property type="match status" value="1"/>
</dbReference>
<evidence type="ECO:0000313" key="10">
    <source>
        <dbReference type="EMBL" id="KAL3535359.1"/>
    </source>
</evidence>
<dbReference type="PANTHER" id="PTHR33573">
    <property type="entry name" value="CASP-LIKE PROTEIN 4A4"/>
    <property type="match status" value="1"/>
</dbReference>
<protein>
    <recommendedName>
        <fullName evidence="8">CASP-like protein</fullName>
    </recommendedName>
</protein>
<dbReference type="InterPro" id="IPR006459">
    <property type="entry name" value="CASP/CASPL"/>
</dbReference>
<evidence type="ECO:0000256" key="2">
    <source>
        <dbReference type="ARBA" id="ARBA00007651"/>
    </source>
</evidence>
<feature type="transmembrane region" description="Helical" evidence="8">
    <location>
        <begin position="50"/>
        <end position="69"/>
    </location>
</feature>
<comment type="subunit">
    <text evidence="3 8">Homodimer and heterodimers.</text>
</comment>
<evidence type="ECO:0000256" key="7">
    <source>
        <dbReference type="ARBA" id="ARBA00023136"/>
    </source>
</evidence>
<evidence type="ECO:0000256" key="4">
    <source>
        <dbReference type="ARBA" id="ARBA00022475"/>
    </source>
</evidence>
<dbReference type="Proteomes" id="UP001630127">
    <property type="component" value="Unassembled WGS sequence"/>
</dbReference>
<keyword evidence="11" id="KW-1185">Reference proteome</keyword>
<feature type="transmembrane region" description="Helical" evidence="8">
    <location>
        <begin position="138"/>
        <end position="164"/>
    </location>
</feature>
<dbReference type="EMBL" id="JBJUIK010000002">
    <property type="protein sequence ID" value="KAL3535359.1"/>
    <property type="molecule type" value="Genomic_DNA"/>
</dbReference>
<evidence type="ECO:0000256" key="6">
    <source>
        <dbReference type="ARBA" id="ARBA00022989"/>
    </source>
</evidence>
<comment type="caution">
    <text evidence="10">The sequence shown here is derived from an EMBL/GenBank/DDBJ whole genome shotgun (WGS) entry which is preliminary data.</text>
</comment>
<evidence type="ECO:0000256" key="8">
    <source>
        <dbReference type="RuleBase" id="RU361233"/>
    </source>
</evidence>
<reference evidence="10 11" key="1">
    <citation type="submission" date="2024-11" db="EMBL/GenBank/DDBJ databases">
        <title>A near-complete genome assembly of Cinchona calisaya.</title>
        <authorList>
            <person name="Lian D.C."/>
            <person name="Zhao X.W."/>
            <person name="Wei L."/>
        </authorList>
    </citation>
    <scope>NUCLEOTIDE SEQUENCE [LARGE SCALE GENOMIC DNA]</scope>
    <source>
        <tissue evidence="10">Nenye</tissue>
    </source>
</reference>
<dbReference type="GO" id="GO:0005886">
    <property type="term" value="C:plasma membrane"/>
    <property type="evidence" value="ECO:0007669"/>
    <property type="project" value="UniProtKB-SubCell"/>
</dbReference>
<comment type="subcellular location">
    <subcellularLocation>
        <location evidence="1 8">Cell membrane</location>
        <topology evidence="1 8">Multi-pass membrane protein</topology>
    </subcellularLocation>
</comment>
<dbReference type="PANTHER" id="PTHR33573:SF30">
    <property type="entry name" value="CASP-LIKE PROTEIN 2C1-RELATED"/>
    <property type="match status" value="1"/>
</dbReference>
<feature type="transmembrane region" description="Helical" evidence="8">
    <location>
        <begin position="12"/>
        <end position="30"/>
    </location>
</feature>
<keyword evidence="4 8" id="KW-1003">Cell membrane</keyword>
<keyword evidence="7 8" id="KW-0472">Membrane</keyword>
<dbReference type="NCBIfam" id="TIGR01569">
    <property type="entry name" value="A_tha_TIGR01569"/>
    <property type="match status" value="1"/>
</dbReference>
<dbReference type="AlphaFoldDB" id="A0ABD3AVY0"/>
<feature type="domain" description="Casparian strip membrane protein" evidence="9">
    <location>
        <begin position="10"/>
        <end position="150"/>
    </location>
</feature>
<evidence type="ECO:0000256" key="3">
    <source>
        <dbReference type="ARBA" id="ARBA00011489"/>
    </source>
</evidence>
<keyword evidence="6 8" id="KW-1133">Transmembrane helix</keyword>
<evidence type="ECO:0000313" key="11">
    <source>
        <dbReference type="Proteomes" id="UP001630127"/>
    </source>
</evidence>
<proteinExistence type="inferred from homology"/>
<keyword evidence="5 8" id="KW-0812">Transmembrane</keyword>
<organism evidence="10 11">
    <name type="scientific">Cinchona calisaya</name>
    <dbReference type="NCBI Taxonomy" id="153742"/>
    <lineage>
        <taxon>Eukaryota</taxon>
        <taxon>Viridiplantae</taxon>
        <taxon>Streptophyta</taxon>
        <taxon>Embryophyta</taxon>
        <taxon>Tracheophyta</taxon>
        <taxon>Spermatophyta</taxon>
        <taxon>Magnoliopsida</taxon>
        <taxon>eudicotyledons</taxon>
        <taxon>Gunneridae</taxon>
        <taxon>Pentapetalae</taxon>
        <taxon>asterids</taxon>
        <taxon>lamiids</taxon>
        <taxon>Gentianales</taxon>
        <taxon>Rubiaceae</taxon>
        <taxon>Cinchonoideae</taxon>
        <taxon>Cinchoneae</taxon>
        <taxon>Cinchona</taxon>
    </lineage>
</organism>
<dbReference type="InterPro" id="IPR006702">
    <property type="entry name" value="CASP_dom"/>
</dbReference>
<evidence type="ECO:0000259" key="9">
    <source>
        <dbReference type="Pfam" id="PF04535"/>
    </source>
</evidence>
<evidence type="ECO:0000256" key="5">
    <source>
        <dbReference type="ARBA" id="ARBA00022692"/>
    </source>
</evidence>
<comment type="similarity">
    <text evidence="2 8">Belongs to the Casparian strip membrane proteins (CASP) family.</text>
</comment>
<name>A0ABD3AVY0_9GENT</name>
<sequence>MELVKDVNLTLVLRLFATFLLVLSACLVAFDSQTKLLFYSILRKASFRDLNALFVLVCIDSAAAAYNVLQILRCSIFPSPKVDKNLAWLCYLLDQAVVYLAFAANSAALQGSLFAITGQNNFQWMKLCNIYTRFCIQIGGALVCGFIACLVLAVISALSAYSLFRLYSPKHFLQLKAK</sequence>
<accession>A0ABD3AVY0</accession>
<gene>
    <name evidence="10" type="ORF">ACH5RR_003820</name>
</gene>